<dbReference type="EMBL" id="JAATWB010000004">
    <property type="protein sequence ID" value="NJA89096.1"/>
    <property type="molecule type" value="Genomic_DNA"/>
</dbReference>
<dbReference type="NCBIfam" id="NF004159">
    <property type="entry name" value="PRK05627.1-2"/>
    <property type="match status" value="1"/>
</dbReference>
<evidence type="ECO:0000256" key="3">
    <source>
        <dbReference type="ARBA" id="ARBA00005201"/>
    </source>
</evidence>
<keyword evidence="18" id="KW-1185">Reference proteome</keyword>
<dbReference type="Pfam" id="PF06574">
    <property type="entry name" value="FAD_syn"/>
    <property type="match status" value="1"/>
</dbReference>
<evidence type="ECO:0000256" key="8">
    <source>
        <dbReference type="ARBA" id="ARBA00022741"/>
    </source>
</evidence>
<dbReference type="SMART" id="SM00904">
    <property type="entry name" value="Flavokinase"/>
    <property type="match status" value="1"/>
</dbReference>
<keyword evidence="10 15" id="KW-0274">FAD</keyword>
<dbReference type="Proteomes" id="UP000720344">
    <property type="component" value="Unassembled WGS sequence"/>
</dbReference>
<keyword evidence="7 15" id="KW-0548">Nucleotidyltransferase</keyword>
<dbReference type="EC" id="2.7.1.26" evidence="15"/>
<dbReference type="NCBIfam" id="NF004160">
    <property type="entry name" value="PRK05627.1-3"/>
    <property type="match status" value="1"/>
</dbReference>
<dbReference type="SUPFAM" id="SSF82114">
    <property type="entry name" value="Riboflavin kinase-like"/>
    <property type="match status" value="1"/>
</dbReference>
<keyword evidence="12" id="KW-0511">Multifunctional enzyme</keyword>
<comment type="similarity">
    <text evidence="15">Belongs to the ribF family.</text>
</comment>
<dbReference type="GO" id="GO:0003919">
    <property type="term" value="F:FMN adenylyltransferase activity"/>
    <property type="evidence" value="ECO:0007669"/>
    <property type="project" value="UniProtKB-EC"/>
</dbReference>
<evidence type="ECO:0000259" key="16">
    <source>
        <dbReference type="SMART" id="SM00904"/>
    </source>
</evidence>
<dbReference type="CDD" id="cd02064">
    <property type="entry name" value="FAD_synthetase_N"/>
    <property type="match status" value="1"/>
</dbReference>
<accession>A0ABX0WH89</accession>
<dbReference type="NCBIfam" id="TIGR00083">
    <property type="entry name" value="ribF"/>
    <property type="match status" value="1"/>
</dbReference>
<dbReference type="PANTHER" id="PTHR22749:SF6">
    <property type="entry name" value="RIBOFLAVIN KINASE"/>
    <property type="match status" value="1"/>
</dbReference>
<keyword evidence="6 15" id="KW-0808">Transferase</keyword>
<reference evidence="18" key="1">
    <citation type="submission" date="2020-03" db="EMBL/GenBank/DDBJ databases">
        <title>Whole-genome sequence of the purple nonsulfur bacterium Rhodocyclus tenuis DSM112.</title>
        <authorList>
            <person name="Kyndt J.A."/>
            <person name="Meyer T.E."/>
        </authorList>
    </citation>
    <scope>NUCLEOTIDE SEQUENCE [LARGE SCALE GENOMIC DNA]</scope>
    <source>
        <strain evidence="18">DSM 112</strain>
    </source>
</reference>
<comment type="catalytic activity">
    <reaction evidence="14 15">
        <text>FMN + ATP + H(+) = FAD + diphosphate</text>
        <dbReference type="Rhea" id="RHEA:17237"/>
        <dbReference type="ChEBI" id="CHEBI:15378"/>
        <dbReference type="ChEBI" id="CHEBI:30616"/>
        <dbReference type="ChEBI" id="CHEBI:33019"/>
        <dbReference type="ChEBI" id="CHEBI:57692"/>
        <dbReference type="ChEBI" id="CHEBI:58210"/>
        <dbReference type="EC" id="2.7.7.2"/>
    </reaction>
</comment>
<dbReference type="PIRSF" id="PIRSF004491">
    <property type="entry name" value="FAD_Synth"/>
    <property type="match status" value="1"/>
</dbReference>
<evidence type="ECO:0000256" key="7">
    <source>
        <dbReference type="ARBA" id="ARBA00022695"/>
    </source>
</evidence>
<keyword evidence="11 15" id="KW-0067">ATP-binding</keyword>
<evidence type="ECO:0000256" key="9">
    <source>
        <dbReference type="ARBA" id="ARBA00022777"/>
    </source>
</evidence>
<dbReference type="InterPro" id="IPR023468">
    <property type="entry name" value="Riboflavin_kinase"/>
</dbReference>
<dbReference type="InterPro" id="IPR015865">
    <property type="entry name" value="Riboflavin_kinase_bac/euk"/>
</dbReference>
<dbReference type="PANTHER" id="PTHR22749">
    <property type="entry name" value="RIBOFLAVIN KINASE/FMN ADENYLYLTRANSFERASE"/>
    <property type="match status" value="1"/>
</dbReference>
<evidence type="ECO:0000313" key="18">
    <source>
        <dbReference type="Proteomes" id="UP000720344"/>
    </source>
</evidence>
<dbReference type="GO" id="GO:0008531">
    <property type="term" value="F:riboflavin kinase activity"/>
    <property type="evidence" value="ECO:0007669"/>
    <property type="project" value="UniProtKB-EC"/>
</dbReference>
<proteinExistence type="inferred from homology"/>
<dbReference type="Pfam" id="PF01687">
    <property type="entry name" value="Flavokinase"/>
    <property type="match status" value="1"/>
</dbReference>
<dbReference type="NCBIfam" id="NF004163">
    <property type="entry name" value="PRK05627.1-6"/>
    <property type="match status" value="1"/>
</dbReference>
<keyword evidence="8 15" id="KW-0547">Nucleotide-binding</keyword>
<evidence type="ECO:0000256" key="13">
    <source>
        <dbReference type="ARBA" id="ARBA00047880"/>
    </source>
</evidence>
<comment type="catalytic activity">
    <reaction evidence="13 15">
        <text>riboflavin + ATP = FMN + ADP + H(+)</text>
        <dbReference type="Rhea" id="RHEA:14357"/>
        <dbReference type="ChEBI" id="CHEBI:15378"/>
        <dbReference type="ChEBI" id="CHEBI:30616"/>
        <dbReference type="ChEBI" id="CHEBI:57986"/>
        <dbReference type="ChEBI" id="CHEBI:58210"/>
        <dbReference type="ChEBI" id="CHEBI:456216"/>
        <dbReference type="EC" id="2.7.1.26"/>
    </reaction>
</comment>
<dbReference type="InterPro" id="IPR023465">
    <property type="entry name" value="Riboflavin_kinase_dom_sf"/>
</dbReference>
<dbReference type="Gene3D" id="3.40.50.620">
    <property type="entry name" value="HUPs"/>
    <property type="match status" value="1"/>
</dbReference>
<evidence type="ECO:0000256" key="11">
    <source>
        <dbReference type="ARBA" id="ARBA00022840"/>
    </source>
</evidence>
<dbReference type="InterPro" id="IPR015864">
    <property type="entry name" value="FAD_synthase"/>
</dbReference>
<protein>
    <recommendedName>
        <fullName evidence="15">Riboflavin biosynthesis protein</fullName>
    </recommendedName>
    <domain>
        <recommendedName>
            <fullName evidence="15">Riboflavin kinase</fullName>
            <ecNumber evidence="15">2.7.1.26</ecNumber>
        </recommendedName>
        <alternativeName>
            <fullName evidence="15">Flavokinase</fullName>
        </alternativeName>
    </domain>
    <domain>
        <recommendedName>
            <fullName evidence="15">FMN adenylyltransferase</fullName>
            <ecNumber evidence="15">2.7.7.2</ecNumber>
        </recommendedName>
        <alternativeName>
            <fullName evidence="15">FAD pyrophosphorylase</fullName>
        </alternativeName>
        <alternativeName>
            <fullName evidence="15">FAD synthase</fullName>
        </alternativeName>
    </domain>
</protein>
<dbReference type="InterPro" id="IPR002606">
    <property type="entry name" value="Riboflavin_kinase_bac"/>
</dbReference>
<name>A0ABX0WH89_9RHOO</name>
<evidence type="ECO:0000256" key="4">
    <source>
        <dbReference type="ARBA" id="ARBA00022630"/>
    </source>
</evidence>
<evidence type="ECO:0000256" key="2">
    <source>
        <dbReference type="ARBA" id="ARBA00004726"/>
    </source>
</evidence>
<evidence type="ECO:0000256" key="12">
    <source>
        <dbReference type="ARBA" id="ARBA00023268"/>
    </source>
</evidence>
<gene>
    <name evidence="17" type="ORF">HCX48_07660</name>
</gene>
<evidence type="ECO:0000256" key="10">
    <source>
        <dbReference type="ARBA" id="ARBA00022827"/>
    </source>
</evidence>
<comment type="caution">
    <text evidence="17">The sequence shown here is derived from an EMBL/GenBank/DDBJ whole genome shotgun (WGS) entry which is preliminary data.</text>
</comment>
<comment type="function">
    <text evidence="1">Catalyzes the phosphorylation of riboflavin to FMN followed by the adenylation of FMN to FAD.</text>
</comment>
<keyword evidence="9 15" id="KW-0418">Kinase</keyword>
<comment type="pathway">
    <text evidence="3 15">Cofactor biosynthesis; FMN biosynthesis; FMN from riboflavin (ATP route): step 1/1.</text>
</comment>
<sequence length="339" mass="37077">MLVQRGFSRPAPADTALTIGNFDGVHLGHRALLSRLGEVAQGRGLLPAALTFEPHPREFFTPEAAPARLSTLREKLELLDADGVRHCCVGRFNARFAALSAEQFIDDVLVRCLRVRHLIIGDDFHFGAGRTGDFAQLRAAGERHGFAVESMRSVLLDGERISSSAVRDALAKGQLQHAERLLGRPYAIDGRIVRGQQLGRRLGFATANIRIRHDRPPLSGVFAVEVSGLSGLNGLDSRRDAPPLAGIANLGVRPSIDANARPLLEVHLFDFDRDIYGAHLSVRFLSKLRDEMSFPNLDALRAQIARDAAIAHEFFAQRATGGSNADARLLTSPFRPHPF</sequence>
<dbReference type="Gene3D" id="2.40.30.30">
    <property type="entry name" value="Riboflavin kinase-like"/>
    <property type="match status" value="1"/>
</dbReference>
<keyword evidence="4 15" id="KW-0285">Flavoprotein</keyword>
<comment type="pathway">
    <text evidence="2 15">Cofactor biosynthesis; FAD biosynthesis; FAD from FMN: step 1/1.</text>
</comment>
<evidence type="ECO:0000313" key="17">
    <source>
        <dbReference type="EMBL" id="NJA89096.1"/>
    </source>
</evidence>
<evidence type="ECO:0000256" key="6">
    <source>
        <dbReference type="ARBA" id="ARBA00022679"/>
    </source>
</evidence>
<organism evidence="17 18">
    <name type="scientific">Rhodocyclus gracilis</name>
    <dbReference type="NCBI Taxonomy" id="2929842"/>
    <lineage>
        <taxon>Bacteria</taxon>
        <taxon>Pseudomonadati</taxon>
        <taxon>Pseudomonadota</taxon>
        <taxon>Betaproteobacteria</taxon>
        <taxon>Rhodocyclales</taxon>
        <taxon>Rhodocyclaceae</taxon>
        <taxon>Rhodocyclus</taxon>
    </lineage>
</organism>
<dbReference type="EC" id="2.7.7.2" evidence="15"/>
<evidence type="ECO:0000256" key="14">
    <source>
        <dbReference type="ARBA" id="ARBA00049494"/>
    </source>
</evidence>
<dbReference type="RefSeq" id="WP_167681542.1">
    <property type="nucleotide sequence ID" value="NZ_JAATWB010000004.1"/>
</dbReference>
<evidence type="ECO:0000256" key="5">
    <source>
        <dbReference type="ARBA" id="ARBA00022643"/>
    </source>
</evidence>
<dbReference type="SUPFAM" id="SSF52374">
    <property type="entry name" value="Nucleotidylyl transferase"/>
    <property type="match status" value="1"/>
</dbReference>
<keyword evidence="5 15" id="KW-0288">FMN</keyword>
<evidence type="ECO:0000256" key="15">
    <source>
        <dbReference type="PIRNR" id="PIRNR004491"/>
    </source>
</evidence>
<feature type="domain" description="Riboflavin kinase" evidence="16">
    <location>
        <begin position="181"/>
        <end position="316"/>
    </location>
</feature>
<evidence type="ECO:0000256" key="1">
    <source>
        <dbReference type="ARBA" id="ARBA00002121"/>
    </source>
</evidence>
<dbReference type="InterPro" id="IPR014729">
    <property type="entry name" value="Rossmann-like_a/b/a_fold"/>
</dbReference>